<name>A0A371D5T2_9APHY</name>
<dbReference type="InterPro" id="IPR046520">
    <property type="entry name" value="DUF6697"/>
</dbReference>
<feature type="compositionally biased region" description="Low complexity" evidence="2">
    <location>
        <begin position="402"/>
        <end position="416"/>
    </location>
</feature>
<feature type="region of interest" description="Disordered" evidence="2">
    <location>
        <begin position="318"/>
        <end position="356"/>
    </location>
</feature>
<keyword evidence="1" id="KW-0175">Coiled coil</keyword>
<feature type="region of interest" description="Disordered" evidence="2">
    <location>
        <begin position="42"/>
        <end position="270"/>
    </location>
</feature>
<feature type="region of interest" description="Disordered" evidence="2">
    <location>
        <begin position="277"/>
        <end position="296"/>
    </location>
</feature>
<dbReference type="Pfam" id="PF20411">
    <property type="entry name" value="DUF6697"/>
    <property type="match status" value="1"/>
</dbReference>
<keyword evidence="5" id="KW-1185">Reference proteome</keyword>
<dbReference type="OrthoDB" id="2758639at2759"/>
<evidence type="ECO:0000313" key="5">
    <source>
        <dbReference type="Proteomes" id="UP000256964"/>
    </source>
</evidence>
<feature type="domain" description="DUF6697" evidence="3">
    <location>
        <begin position="575"/>
        <end position="758"/>
    </location>
</feature>
<feature type="coiled-coil region" evidence="1">
    <location>
        <begin position="12"/>
        <end position="39"/>
    </location>
</feature>
<feature type="compositionally biased region" description="Polar residues" evidence="2">
    <location>
        <begin position="427"/>
        <end position="441"/>
    </location>
</feature>
<reference evidence="4 5" key="1">
    <citation type="journal article" date="2018" name="Biotechnol. Biofuels">
        <title>Integrative visual omics of the white-rot fungus Polyporus brumalis exposes the biotechnological potential of its oxidative enzymes for delignifying raw plant biomass.</title>
        <authorList>
            <person name="Miyauchi S."/>
            <person name="Rancon A."/>
            <person name="Drula E."/>
            <person name="Hage H."/>
            <person name="Chaduli D."/>
            <person name="Favel A."/>
            <person name="Grisel S."/>
            <person name="Henrissat B."/>
            <person name="Herpoel-Gimbert I."/>
            <person name="Ruiz-Duenas F.J."/>
            <person name="Chevret D."/>
            <person name="Hainaut M."/>
            <person name="Lin J."/>
            <person name="Wang M."/>
            <person name="Pangilinan J."/>
            <person name="Lipzen A."/>
            <person name="Lesage-Meessen L."/>
            <person name="Navarro D."/>
            <person name="Riley R."/>
            <person name="Grigoriev I.V."/>
            <person name="Zhou S."/>
            <person name="Raouche S."/>
            <person name="Rosso M.N."/>
        </authorList>
    </citation>
    <scope>NUCLEOTIDE SEQUENCE [LARGE SCALE GENOMIC DNA]</scope>
    <source>
        <strain evidence="4 5">BRFM 1820</strain>
    </source>
</reference>
<gene>
    <name evidence="4" type="ORF">OH76DRAFT_703954</name>
</gene>
<evidence type="ECO:0000256" key="1">
    <source>
        <dbReference type="SAM" id="Coils"/>
    </source>
</evidence>
<dbReference type="AlphaFoldDB" id="A0A371D5T2"/>
<evidence type="ECO:0000256" key="2">
    <source>
        <dbReference type="SAM" id="MobiDB-lite"/>
    </source>
</evidence>
<dbReference type="EMBL" id="KZ857415">
    <property type="protein sequence ID" value="RDX47878.1"/>
    <property type="molecule type" value="Genomic_DNA"/>
</dbReference>
<feature type="compositionally biased region" description="Polar residues" evidence="2">
    <location>
        <begin position="224"/>
        <end position="242"/>
    </location>
</feature>
<dbReference type="Proteomes" id="UP000256964">
    <property type="component" value="Unassembled WGS sequence"/>
</dbReference>
<feature type="compositionally biased region" description="Low complexity" evidence="2">
    <location>
        <begin position="209"/>
        <end position="218"/>
    </location>
</feature>
<feature type="region of interest" description="Disordered" evidence="2">
    <location>
        <begin position="401"/>
        <end position="442"/>
    </location>
</feature>
<evidence type="ECO:0000313" key="4">
    <source>
        <dbReference type="EMBL" id="RDX47878.1"/>
    </source>
</evidence>
<dbReference type="STRING" id="139420.A0A371D5T2"/>
<feature type="compositionally biased region" description="Polar residues" evidence="2">
    <location>
        <begin position="65"/>
        <end position="77"/>
    </location>
</feature>
<protein>
    <recommendedName>
        <fullName evidence="3">DUF6697 domain-containing protein</fullName>
    </recommendedName>
</protein>
<feature type="compositionally biased region" description="Acidic residues" evidence="2">
    <location>
        <begin position="188"/>
        <end position="204"/>
    </location>
</feature>
<feature type="compositionally biased region" description="Basic and acidic residues" evidence="2">
    <location>
        <begin position="135"/>
        <end position="147"/>
    </location>
</feature>
<feature type="region of interest" description="Disordered" evidence="2">
    <location>
        <begin position="465"/>
        <end position="522"/>
    </location>
</feature>
<organism evidence="4 5">
    <name type="scientific">Lentinus brumalis</name>
    <dbReference type="NCBI Taxonomy" id="2498619"/>
    <lineage>
        <taxon>Eukaryota</taxon>
        <taxon>Fungi</taxon>
        <taxon>Dikarya</taxon>
        <taxon>Basidiomycota</taxon>
        <taxon>Agaricomycotina</taxon>
        <taxon>Agaricomycetes</taxon>
        <taxon>Polyporales</taxon>
        <taxon>Polyporaceae</taxon>
        <taxon>Lentinus</taxon>
    </lineage>
</organism>
<sequence>MNLDPSKDPVGVQILRETAAEQAAKIQQLEWELSYLRRQLEGDGTCRPDAPASGINGANAPPSASEPSGSRGTNLGLTTPPPSAGRPSTSSPDVEEEEAQNDQENSGSIAQRLRRRKRQSPVESPCVTRSRKRVIRPDSEDQVDRRPSTRRRTSQRKKVEVVVPLLTPEVRARYAAVPRALSNSQQGDGEEEEDEEEDKGDDGSEFAYSTLSELSESEPPTRPQSPTQEPSPHSQQPISPVQESKDGEVPMEVDSAPTGAPPPQKVVYHLRSPSRELSYFDPEEEERRGGAAAAAVAAGPSLRVAPVQDSQAMPKRTVIGQPFASQPTVQSITQPSPPDPIPQQGPTGVPQQSNASTQAAAINPVLSLAADIGLTNVVFRPILRLRPPVAASSVPPQPTVHALAAAPTSPPTLRTRQPTSIPAGPSPTKSFNPQTTPQSPGATMHIVPQAAVTNGHMENTTISRQGASASGASFGVTGTPTPVQTASTTHIPALTTPYPPSPAVPSSSTQSPGAPAQSQTGQISQRSCVPLVLAGVRVKCAPALMTEEAAADRLSGCRQFELPAIDPELRSVSTARSFLASAFGGNGQQPSTVARNGDNFLFPKFEMQPNLPYAFGMPGLLYSASFMRDWKEGRQKLFVGLREGHMWYVGDYVLDRGLALSAEEYRAWPKEMKFKWATYIRTTKKHRDIKVGIVMRRELNREPTEVELASAVGDKNKYDDLRDSEIIQAYEEGREVMNVWRMRCVGFDVKFLQAIHEKHNNYVPVPRVKREKKPVASNNAPPGL</sequence>
<evidence type="ECO:0000259" key="3">
    <source>
        <dbReference type="Pfam" id="PF20411"/>
    </source>
</evidence>
<proteinExistence type="predicted"/>
<accession>A0A371D5T2</accession>
<feature type="compositionally biased region" description="Polar residues" evidence="2">
    <location>
        <begin position="465"/>
        <end position="490"/>
    </location>
</feature>